<dbReference type="Proteomes" id="UP000185934">
    <property type="component" value="Chromosome"/>
</dbReference>
<protein>
    <submittedName>
        <fullName evidence="1">Uncharacterized protein</fullName>
    </submittedName>
</protein>
<dbReference type="KEGG" id="dfo:Dform_00737"/>
<name>A0A1P8F6W7_9CHLR</name>
<dbReference type="AlphaFoldDB" id="A0A1P8F6W7"/>
<proteinExistence type="predicted"/>
<evidence type="ECO:0000313" key="1">
    <source>
        <dbReference type="EMBL" id="APV44092.1"/>
    </source>
</evidence>
<gene>
    <name evidence="1" type="ORF">Dform_00737</name>
</gene>
<accession>A0A1P8F6W7</accession>
<evidence type="ECO:0000313" key="2">
    <source>
        <dbReference type="Proteomes" id="UP000185934"/>
    </source>
</evidence>
<dbReference type="STRING" id="1839801.Dform_00737"/>
<dbReference type="OrthoDB" id="149917at2"/>
<keyword evidence="2" id="KW-1185">Reference proteome</keyword>
<sequence length="234" mass="27326">MNHWERVWRAAVHTQVIRPPQQLLATFGQTNIHYYLLTEPVYKEIDESGQPETVLREGRVIAERPKLVTPLYLKKLEGFGDDARRYFDMMMQRHGPNAPGLLYTYKNEPKDTSILSGNLPSVAQRINDDLNGRDEKGATIIRGLDEMWDVSLFKFIYELTERSIGQNVSELHQHGLMGIDERGLPAEARMRIEQLFWEVGMGGCDPATLKAELDRWELFDEYQDRFFEVVRRRR</sequence>
<reference evidence="2" key="1">
    <citation type="submission" date="2016-11" db="EMBL/GenBank/DDBJ databases">
        <title>Dehalogenimonas formicexedens sp. nov., a chlorinated alkane respiring bacterium isolated from contaminated groundwater.</title>
        <authorList>
            <person name="Key T.A."/>
            <person name="Bowman K.S."/>
            <person name="Lee I."/>
            <person name="Chun J."/>
            <person name="Albuquerque L."/>
            <person name="da Costa M.S."/>
            <person name="Rainey F.A."/>
            <person name="Moe W.M."/>
        </authorList>
    </citation>
    <scope>NUCLEOTIDE SEQUENCE [LARGE SCALE GENOMIC DNA]</scope>
    <source>
        <strain evidence="2">NSZ-14</strain>
    </source>
</reference>
<organism evidence="1 2">
    <name type="scientific">Dehalogenimonas formicexedens</name>
    <dbReference type="NCBI Taxonomy" id="1839801"/>
    <lineage>
        <taxon>Bacteria</taxon>
        <taxon>Bacillati</taxon>
        <taxon>Chloroflexota</taxon>
        <taxon>Dehalococcoidia</taxon>
        <taxon>Dehalococcoidales</taxon>
        <taxon>Dehalococcoidaceae</taxon>
        <taxon>Dehalogenimonas</taxon>
    </lineage>
</organism>
<dbReference type="RefSeq" id="WP_076003825.1">
    <property type="nucleotide sequence ID" value="NZ_CP018258.1"/>
</dbReference>
<dbReference type="EMBL" id="CP018258">
    <property type="protein sequence ID" value="APV44092.1"/>
    <property type="molecule type" value="Genomic_DNA"/>
</dbReference>